<evidence type="ECO:0000256" key="4">
    <source>
        <dbReference type="ARBA" id="ARBA00014709"/>
    </source>
</evidence>
<dbReference type="PROSITE" id="PS00639">
    <property type="entry name" value="THIOL_PROTEASE_HIS"/>
    <property type="match status" value="1"/>
</dbReference>
<comment type="subunit">
    <text evidence="3">Tetramer of heterotrimers consisting of exclusion domain, heavy- and light chains.</text>
</comment>
<feature type="domain" description="Peptidase C1A papain C-terminal" evidence="14">
    <location>
        <begin position="220"/>
        <end position="445"/>
    </location>
</feature>
<evidence type="ECO:0000256" key="10">
    <source>
        <dbReference type="ARBA" id="ARBA00030778"/>
    </source>
</evidence>
<dbReference type="InterPro" id="IPR038765">
    <property type="entry name" value="Papain-like_cys_pep_sf"/>
</dbReference>
<dbReference type="InterPro" id="IPR000169">
    <property type="entry name" value="Pept_cys_AS"/>
</dbReference>
<dbReference type="InterPro" id="IPR014882">
    <property type="entry name" value="CathepsinC_exc"/>
</dbReference>
<evidence type="ECO:0000256" key="3">
    <source>
        <dbReference type="ARBA" id="ARBA00011610"/>
    </source>
</evidence>
<keyword evidence="13" id="KW-0732">Signal</keyword>
<dbReference type="InterPro" id="IPR013128">
    <property type="entry name" value="Peptidase_C1A"/>
</dbReference>
<evidence type="ECO:0000256" key="8">
    <source>
        <dbReference type="ARBA" id="ARBA00029762"/>
    </source>
</evidence>
<keyword evidence="5" id="KW-0645">Protease</keyword>
<comment type="similarity">
    <text evidence="2">Belongs to the peptidase C1 family.</text>
</comment>
<evidence type="ECO:0000256" key="9">
    <source>
        <dbReference type="ARBA" id="ARBA00029779"/>
    </source>
</evidence>
<protein>
    <recommendedName>
        <fullName evidence="4">Dipeptidyl peptidase 1</fullName>
    </recommendedName>
    <alternativeName>
        <fullName evidence="9">Cathepsin C</fullName>
    </alternativeName>
    <alternativeName>
        <fullName evidence="8">Cathepsin J</fullName>
    </alternativeName>
    <alternativeName>
        <fullName evidence="11">Dipeptidyl peptidase I</fullName>
    </alternativeName>
    <alternativeName>
        <fullName evidence="10">Dipeptidyl transferase</fullName>
    </alternativeName>
</protein>
<dbReference type="SUPFAM" id="SSF75001">
    <property type="entry name" value="Dipeptidyl peptidase I (cathepsin C), exclusion domain"/>
    <property type="match status" value="1"/>
</dbReference>
<dbReference type="Gene3D" id="2.40.128.80">
    <property type="entry name" value="Cathepsin C, exclusion domain"/>
    <property type="match status" value="1"/>
</dbReference>
<keyword evidence="6" id="KW-0378">Hydrolase</keyword>
<gene>
    <name evidence="16" type="primary">LOC101847197</name>
</gene>
<evidence type="ECO:0000256" key="5">
    <source>
        <dbReference type="ARBA" id="ARBA00022670"/>
    </source>
</evidence>
<reference evidence="16" key="1">
    <citation type="submission" date="2025-08" db="UniProtKB">
        <authorList>
            <consortium name="RefSeq"/>
        </authorList>
    </citation>
    <scope>IDENTIFICATION</scope>
</reference>
<dbReference type="SUPFAM" id="SSF54001">
    <property type="entry name" value="Cysteine proteinases"/>
    <property type="match status" value="1"/>
</dbReference>
<dbReference type="InterPro" id="IPR025660">
    <property type="entry name" value="Pept_his_AS"/>
</dbReference>
<evidence type="ECO:0000256" key="1">
    <source>
        <dbReference type="ARBA" id="ARBA00001923"/>
    </source>
</evidence>
<dbReference type="SMART" id="SM00645">
    <property type="entry name" value="Pept_C1"/>
    <property type="match status" value="1"/>
</dbReference>
<dbReference type="RefSeq" id="XP_012939419.1">
    <property type="nucleotide sequence ID" value="XM_013083965.1"/>
</dbReference>
<dbReference type="PRINTS" id="PR00705">
    <property type="entry name" value="PAPAIN"/>
</dbReference>
<dbReference type="PROSITE" id="PS00139">
    <property type="entry name" value="THIOL_PROTEASE_CYS"/>
    <property type="match status" value="1"/>
</dbReference>
<feature type="signal peptide" evidence="13">
    <location>
        <begin position="1"/>
        <end position="20"/>
    </location>
</feature>
<evidence type="ECO:0000256" key="6">
    <source>
        <dbReference type="ARBA" id="ARBA00022801"/>
    </source>
</evidence>
<dbReference type="InterPro" id="IPR036496">
    <property type="entry name" value="CathepsinC_exc_dom_sf"/>
</dbReference>
<accession>A0ABM1A2C7</accession>
<dbReference type="GeneID" id="101847197"/>
<keyword evidence="15" id="KW-1185">Reference proteome</keyword>
<proteinExistence type="inferred from homology"/>
<evidence type="ECO:0000256" key="7">
    <source>
        <dbReference type="ARBA" id="ARBA00022807"/>
    </source>
</evidence>
<name>A0ABM1A2C7_APLCA</name>
<evidence type="ECO:0000313" key="15">
    <source>
        <dbReference type="Proteomes" id="UP000694888"/>
    </source>
</evidence>
<comment type="function">
    <text evidence="12">Thiol protease. Has dipeptidylpeptidase activity. Active against a broad range of dipeptide substrates composed of both polar and hydrophobic amino acids. Proline cannot occupy the P1 position and arginine cannot occupy the P2 position of the substrate. Can act as both an exopeptidase and endopeptidase. Activates serine proteases such as elastase, cathepsin G and granzymes A and B.</text>
</comment>
<evidence type="ECO:0000256" key="2">
    <source>
        <dbReference type="ARBA" id="ARBA00008455"/>
    </source>
</evidence>
<sequence>MQSVILTCVVALAAIVVVQGDTPGNCMYEDIRGTWTFKIGKGGNNNTLDCSNFQGPYVEQYEITLKYYANVSDTKGNEGFWTLIYNQGFEVVIDKRKFFAFSKFVGRKSYCSETLPGWAHNIDGTNWACYVGQKSKGEKKIRYSSKGKTSREFITPEFQENFVSAINSVQNSWTARTYDEFNYKTWASLMQKTGGPVADKSGLAKAQPTTPELEDLVSDLPANFDWRNVKGQNYVSPVRDQEACGSCYAFASMGMAEARVRIQTKLSQKPIYSPQDVLECSEYAQGCGGGFSYLVAGKYAQDFGIVEEKCNPYKGRDVPTCTTDPSCERVRAKDYSYIGGFYGNCSEPAMRRAIYDRGPVAVGFEVQSDFFFYSEGIYQGTGINFNPFVVTDHAVVIVGWGEDSDGKKFWNVKNSWGADWGDHGYFKIARGNDQQGIESCACESTLIVG</sequence>
<comment type="cofactor">
    <cofactor evidence="1">
        <name>chloride</name>
        <dbReference type="ChEBI" id="CHEBI:17996"/>
    </cofactor>
</comment>
<keyword evidence="7" id="KW-0788">Thiol protease</keyword>
<evidence type="ECO:0000256" key="13">
    <source>
        <dbReference type="SAM" id="SignalP"/>
    </source>
</evidence>
<evidence type="ECO:0000259" key="14">
    <source>
        <dbReference type="SMART" id="SM00645"/>
    </source>
</evidence>
<dbReference type="Pfam" id="PF00112">
    <property type="entry name" value="Peptidase_C1"/>
    <property type="match status" value="1"/>
</dbReference>
<evidence type="ECO:0000313" key="16">
    <source>
        <dbReference type="RefSeq" id="XP_012939419.1"/>
    </source>
</evidence>
<evidence type="ECO:0000256" key="11">
    <source>
        <dbReference type="ARBA" id="ARBA00032961"/>
    </source>
</evidence>
<feature type="chain" id="PRO_5045941406" description="Dipeptidyl peptidase 1" evidence="13">
    <location>
        <begin position="21"/>
        <end position="449"/>
    </location>
</feature>
<organism evidence="15 16">
    <name type="scientific">Aplysia californica</name>
    <name type="common">California sea hare</name>
    <dbReference type="NCBI Taxonomy" id="6500"/>
    <lineage>
        <taxon>Eukaryota</taxon>
        <taxon>Metazoa</taxon>
        <taxon>Spiralia</taxon>
        <taxon>Lophotrochozoa</taxon>
        <taxon>Mollusca</taxon>
        <taxon>Gastropoda</taxon>
        <taxon>Heterobranchia</taxon>
        <taxon>Euthyneura</taxon>
        <taxon>Tectipleura</taxon>
        <taxon>Aplysiida</taxon>
        <taxon>Aplysioidea</taxon>
        <taxon>Aplysiidae</taxon>
        <taxon>Aplysia</taxon>
    </lineage>
</organism>
<dbReference type="Gene3D" id="3.90.70.10">
    <property type="entry name" value="Cysteine proteinases"/>
    <property type="match status" value="1"/>
</dbReference>
<dbReference type="InterPro" id="IPR000668">
    <property type="entry name" value="Peptidase_C1A_C"/>
</dbReference>
<evidence type="ECO:0000256" key="12">
    <source>
        <dbReference type="ARBA" id="ARBA00045556"/>
    </source>
</evidence>
<dbReference type="Pfam" id="PF08773">
    <property type="entry name" value="CathepsinC_exc"/>
    <property type="match status" value="1"/>
</dbReference>
<dbReference type="PANTHER" id="PTHR12411">
    <property type="entry name" value="CYSTEINE PROTEASE FAMILY C1-RELATED"/>
    <property type="match status" value="1"/>
</dbReference>
<dbReference type="Proteomes" id="UP000694888">
    <property type="component" value="Unplaced"/>
</dbReference>